<name>A0A445AK42_ARAHY</name>
<dbReference type="STRING" id="3818.A0A445AK42"/>
<gene>
    <name evidence="1" type="ORF">Ahy_B02g061113</name>
</gene>
<evidence type="ECO:0000313" key="2">
    <source>
        <dbReference type="Proteomes" id="UP000289738"/>
    </source>
</evidence>
<organism evidence="1 2">
    <name type="scientific">Arachis hypogaea</name>
    <name type="common">Peanut</name>
    <dbReference type="NCBI Taxonomy" id="3818"/>
    <lineage>
        <taxon>Eukaryota</taxon>
        <taxon>Viridiplantae</taxon>
        <taxon>Streptophyta</taxon>
        <taxon>Embryophyta</taxon>
        <taxon>Tracheophyta</taxon>
        <taxon>Spermatophyta</taxon>
        <taxon>Magnoliopsida</taxon>
        <taxon>eudicotyledons</taxon>
        <taxon>Gunneridae</taxon>
        <taxon>Pentapetalae</taxon>
        <taxon>rosids</taxon>
        <taxon>fabids</taxon>
        <taxon>Fabales</taxon>
        <taxon>Fabaceae</taxon>
        <taxon>Papilionoideae</taxon>
        <taxon>50 kb inversion clade</taxon>
        <taxon>dalbergioids sensu lato</taxon>
        <taxon>Dalbergieae</taxon>
        <taxon>Pterocarpus clade</taxon>
        <taxon>Arachis</taxon>
    </lineage>
</organism>
<dbReference type="EMBL" id="SDMP01000012">
    <property type="protein sequence ID" value="RYR26802.1"/>
    <property type="molecule type" value="Genomic_DNA"/>
</dbReference>
<dbReference type="Proteomes" id="UP000289738">
    <property type="component" value="Chromosome B02"/>
</dbReference>
<proteinExistence type="predicted"/>
<comment type="caution">
    <text evidence="1">The sequence shown here is derived from an EMBL/GenBank/DDBJ whole genome shotgun (WGS) entry which is preliminary data.</text>
</comment>
<dbReference type="AlphaFoldDB" id="A0A445AK42"/>
<keyword evidence="2" id="KW-1185">Reference proteome</keyword>
<protein>
    <submittedName>
        <fullName evidence="1">Uncharacterized protein</fullName>
    </submittedName>
</protein>
<evidence type="ECO:0000313" key="1">
    <source>
        <dbReference type="EMBL" id="RYR26802.1"/>
    </source>
</evidence>
<sequence>MKPLIRITGPLRCCLSLLQSRRRRRRRLDDPSPFPIVMILPFSSSKNVVVGLVEIIIRERKRKRKGPLNMASTGSILGFVEKAITGIFSIHPFGMFTSCVVINLLREIQGGRSGSCSGKMLVGIIMWFSELDNFFYVGRQHKSPPFAISWNHLHVSLPNSLTMILEDLIQTFSEVPKNINFVQRNNRLCWKFNKRGKPMIIDLGNIS</sequence>
<accession>A0A445AK42</accession>
<reference evidence="1 2" key="1">
    <citation type="submission" date="2019-01" db="EMBL/GenBank/DDBJ databases">
        <title>Sequencing of cultivated peanut Arachis hypogaea provides insights into genome evolution and oil improvement.</title>
        <authorList>
            <person name="Chen X."/>
        </authorList>
    </citation>
    <scope>NUCLEOTIDE SEQUENCE [LARGE SCALE GENOMIC DNA]</scope>
    <source>
        <strain evidence="2">cv. Fuhuasheng</strain>
        <tissue evidence="1">Leaves</tissue>
    </source>
</reference>